<dbReference type="GO" id="GO:0016020">
    <property type="term" value="C:membrane"/>
    <property type="evidence" value="ECO:0007669"/>
    <property type="project" value="InterPro"/>
</dbReference>
<dbReference type="Proteomes" id="UP000753908">
    <property type="component" value="Unassembled WGS sequence"/>
</dbReference>
<reference evidence="4" key="2">
    <citation type="journal article" date="2022" name="Microbiol. Resour. Announc.">
        <title>Metagenome Sequencing to Explore Phylogenomics of Terrestrial Cyanobacteria.</title>
        <authorList>
            <person name="Ward R.D."/>
            <person name="Stajich J.E."/>
            <person name="Johansen J.R."/>
            <person name="Huntemann M."/>
            <person name="Clum A."/>
            <person name="Foster B."/>
            <person name="Foster B."/>
            <person name="Roux S."/>
            <person name="Palaniappan K."/>
            <person name="Varghese N."/>
            <person name="Mukherjee S."/>
            <person name="Reddy T.B.K."/>
            <person name="Daum C."/>
            <person name="Copeland A."/>
            <person name="Chen I.A."/>
            <person name="Ivanova N.N."/>
            <person name="Kyrpides N.C."/>
            <person name="Shapiro N."/>
            <person name="Eloe-Fadrosh E.A."/>
            <person name="Pietrasiak N."/>
        </authorList>
    </citation>
    <scope>NUCLEOTIDE SEQUENCE</scope>
    <source>
        <strain evidence="4">CPER-KK1</strain>
    </source>
</reference>
<evidence type="ECO:0000313" key="5">
    <source>
        <dbReference type="Proteomes" id="UP000753908"/>
    </source>
</evidence>
<feature type="transmembrane region" description="Helical" evidence="2">
    <location>
        <begin position="44"/>
        <end position="66"/>
    </location>
</feature>
<dbReference type="EMBL" id="JAHHIF010000020">
    <property type="protein sequence ID" value="MBW4545978.1"/>
    <property type="molecule type" value="Genomic_DNA"/>
</dbReference>
<accession>A0A951PNF2</accession>
<comment type="caution">
    <text evidence="4">The sequence shown here is derived from an EMBL/GenBank/DDBJ whole genome shotgun (WGS) entry which is preliminary data.</text>
</comment>
<protein>
    <submittedName>
        <fullName evidence="4">DMT family transporter</fullName>
    </submittedName>
</protein>
<evidence type="ECO:0000256" key="1">
    <source>
        <dbReference type="ARBA" id="ARBA00007362"/>
    </source>
</evidence>
<feature type="transmembrane region" description="Helical" evidence="2">
    <location>
        <begin position="72"/>
        <end position="91"/>
    </location>
</feature>
<dbReference type="Pfam" id="PF00892">
    <property type="entry name" value="EamA"/>
    <property type="match status" value="1"/>
</dbReference>
<keyword evidence="2" id="KW-0472">Membrane</keyword>
<gene>
    <name evidence="4" type="ORF">KME25_16250</name>
</gene>
<name>A0A951PNF2_9CYAN</name>
<evidence type="ECO:0000259" key="3">
    <source>
        <dbReference type="Pfam" id="PF00892"/>
    </source>
</evidence>
<evidence type="ECO:0000313" key="4">
    <source>
        <dbReference type="EMBL" id="MBW4545978.1"/>
    </source>
</evidence>
<dbReference type="AlphaFoldDB" id="A0A951PNF2"/>
<dbReference type="InterPro" id="IPR000620">
    <property type="entry name" value="EamA_dom"/>
</dbReference>
<feature type="domain" description="EamA" evidence="3">
    <location>
        <begin position="13"/>
        <end position="91"/>
    </location>
</feature>
<evidence type="ECO:0000256" key="2">
    <source>
        <dbReference type="SAM" id="Phobius"/>
    </source>
</evidence>
<proteinExistence type="inferred from homology"/>
<organism evidence="4 5">
    <name type="scientific">Symplocastrum torsivum CPER-KK1</name>
    <dbReference type="NCBI Taxonomy" id="450513"/>
    <lineage>
        <taxon>Bacteria</taxon>
        <taxon>Bacillati</taxon>
        <taxon>Cyanobacteriota</taxon>
        <taxon>Cyanophyceae</taxon>
        <taxon>Oscillatoriophycideae</taxon>
        <taxon>Oscillatoriales</taxon>
        <taxon>Microcoleaceae</taxon>
        <taxon>Symplocastrum</taxon>
    </lineage>
</organism>
<keyword evidence="2" id="KW-1133">Transmembrane helix</keyword>
<comment type="similarity">
    <text evidence="1">Belongs to the EamA transporter family.</text>
</comment>
<reference evidence="4" key="1">
    <citation type="submission" date="2021-05" db="EMBL/GenBank/DDBJ databases">
        <authorList>
            <person name="Pietrasiak N."/>
            <person name="Ward R."/>
            <person name="Stajich J.E."/>
            <person name="Kurbessoian T."/>
        </authorList>
    </citation>
    <scope>NUCLEOTIDE SEQUENCE</scope>
    <source>
        <strain evidence="4">CPER-KK1</strain>
    </source>
</reference>
<feature type="transmembrane region" description="Helical" evidence="2">
    <location>
        <begin position="20"/>
        <end position="37"/>
    </location>
</feature>
<dbReference type="SUPFAM" id="SSF103481">
    <property type="entry name" value="Multidrug resistance efflux transporter EmrE"/>
    <property type="match status" value="1"/>
</dbReference>
<dbReference type="InterPro" id="IPR037185">
    <property type="entry name" value="EmrE-like"/>
</dbReference>
<sequence length="92" mass="9791">MVSRQKLGFQWKDLPSRQVLGASFFAAFFGTYLAIWLQQTALKFTAAGIAQTLAATSPLFVLPIAVWLGELVTVRAVLGVLVAIAGIALVLG</sequence>
<keyword evidence="2" id="KW-0812">Transmembrane</keyword>